<keyword evidence="2" id="KW-0732">Signal</keyword>
<gene>
    <name evidence="3" type="ORF">KHU32_16770</name>
</gene>
<evidence type="ECO:0000256" key="2">
    <source>
        <dbReference type="SAM" id="SignalP"/>
    </source>
</evidence>
<protein>
    <submittedName>
        <fullName evidence="3">Tripartite tricarboxylate transporter substrate binding protein</fullName>
    </submittedName>
</protein>
<dbReference type="Gene3D" id="3.40.190.150">
    <property type="entry name" value="Bordetella uptake gene, domain 1"/>
    <property type="match status" value="1"/>
</dbReference>
<dbReference type="CDD" id="cd07012">
    <property type="entry name" value="PBP2_Bug_TTT"/>
    <property type="match status" value="1"/>
</dbReference>
<dbReference type="InterPro" id="IPR042100">
    <property type="entry name" value="Bug_dom1"/>
</dbReference>
<keyword evidence="4" id="KW-1185">Reference proteome</keyword>
<dbReference type="Proteomes" id="UP000766336">
    <property type="component" value="Unassembled WGS sequence"/>
</dbReference>
<proteinExistence type="inferred from homology"/>
<dbReference type="Pfam" id="PF03401">
    <property type="entry name" value="TctC"/>
    <property type="match status" value="1"/>
</dbReference>
<evidence type="ECO:0000256" key="1">
    <source>
        <dbReference type="ARBA" id="ARBA00006987"/>
    </source>
</evidence>
<evidence type="ECO:0000313" key="4">
    <source>
        <dbReference type="Proteomes" id="UP000766336"/>
    </source>
</evidence>
<dbReference type="PANTHER" id="PTHR42928:SF5">
    <property type="entry name" value="BLR1237 PROTEIN"/>
    <property type="match status" value="1"/>
</dbReference>
<dbReference type="EMBL" id="JAHCDA010000003">
    <property type="protein sequence ID" value="MBS7812606.1"/>
    <property type="molecule type" value="Genomic_DNA"/>
</dbReference>
<organism evidence="3 4">
    <name type="scientific">Roseococcus pinisoli</name>
    <dbReference type="NCBI Taxonomy" id="2835040"/>
    <lineage>
        <taxon>Bacteria</taxon>
        <taxon>Pseudomonadati</taxon>
        <taxon>Pseudomonadota</taxon>
        <taxon>Alphaproteobacteria</taxon>
        <taxon>Acetobacterales</taxon>
        <taxon>Roseomonadaceae</taxon>
        <taxon>Roseococcus</taxon>
    </lineage>
</organism>
<dbReference type="Gene3D" id="3.40.190.10">
    <property type="entry name" value="Periplasmic binding protein-like II"/>
    <property type="match status" value="1"/>
</dbReference>
<dbReference type="SUPFAM" id="SSF53850">
    <property type="entry name" value="Periplasmic binding protein-like II"/>
    <property type="match status" value="1"/>
</dbReference>
<sequence length="324" mass="34621">MISSLRRLLTGLAVLLPLAAPAAASAQSYPDRAIRVVITWAPGGTTDFVARLYAQQLGAALGQSVVVENRTGGSGSIGWNQVVQSRPDGYTLLITDNSIVTVPPLLPDLGFDMRRAMEPVAELVDYPVIFTVPAALPVHNLRELVTMARAQPDALNYGSMGNGSTMHLYMEVFQDLAGMRMTHVPYRGAGPAFMDTIAGRIQLVLAAPATMMSGMQAGQVRAIAVSTPGGPVPAFPGVQTVREAGYDFDLTYWYGLLAPRGLDPAIATRLREAVTRVNADPAVRERFAAQGAAPLSGDGVALGRRIDRELTTWTRLVADKNIRP</sequence>
<comment type="caution">
    <text evidence="3">The sequence shown here is derived from an EMBL/GenBank/DDBJ whole genome shotgun (WGS) entry which is preliminary data.</text>
</comment>
<feature type="chain" id="PRO_5046544196" evidence="2">
    <location>
        <begin position="27"/>
        <end position="324"/>
    </location>
</feature>
<name>A0ABS5QGZ5_9PROT</name>
<feature type="signal peptide" evidence="2">
    <location>
        <begin position="1"/>
        <end position="26"/>
    </location>
</feature>
<dbReference type="PANTHER" id="PTHR42928">
    <property type="entry name" value="TRICARBOXYLATE-BINDING PROTEIN"/>
    <property type="match status" value="1"/>
</dbReference>
<dbReference type="InterPro" id="IPR005064">
    <property type="entry name" value="BUG"/>
</dbReference>
<dbReference type="RefSeq" id="WP_213671298.1">
    <property type="nucleotide sequence ID" value="NZ_JAHCDA010000003.1"/>
</dbReference>
<accession>A0ABS5QGZ5</accession>
<evidence type="ECO:0000313" key="3">
    <source>
        <dbReference type="EMBL" id="MBS7812606.1"/>
    </source>
</evidence>
<dbReference type="PIRSF" id="PIRSF017082">
    <property type="entry name" value="YflP"/>
    <property type="match status" value="1"/>
</dbReference>
<reference evidence="3 4" key="1">
    <citation type="submission" date="2021-05" db="EMBL/GenBank/DDBJ databases">
        <title>Roseococcus sp. XZZS9, whole genome shotgun sequencing project.</title>
        <authorList>
            <person name="Zhao G."/>
            <person name="Shen L."/>
        </authorList>
    </citation>
    <scope>NUCLEOTIDE SEQUENCE [LARGE SCALE GENOMIC DNA]</scope>
    <source>
        <strain evidence="3 4">XZZS9</strain>
    </source>
</reference>
<comment type="similarity">
    <text evidence="1">Belongs to the UPF0065 (bug) family.</text>
</comment>